<evidence type="ECO:0000313" key="2">
    <source>
        <dbReference type="EMBL" id="TFH98542.1"/>
    </source>
</evidence>
<proteinExistence type="inferred from homology"/>
<keyword evidence="3" id="KW-1185">Reference proteome</keyword>
<comment type="caution">
    <text evidence="2">The sequence shown here is derived from an EMBL/GenBank/DDBJ whole genome shotgun (WGS) entry which is preliminary data.</text>
</comment>
<sequence length="151" mass="16723">MVSTLPVPQHFHSSDLSRNSTAVFDAATQHPVRVSRRNAEDFVLMTEAHAEAQRELLALAAQLIAISTETDGTLSDRMANHYPWMFALSPAERDECARSVLNAARASFSTQRPHLTMAELHSWRETAEAIAAGLGEVETEWLEDDIPVDLP</sequence>
<dbReference type="EMBL" id="SPKT01000016">
    <property type="protein sequence ID" value="TFH98542.1"/>
    <property type="molecule type" value="Genomic_DNA"/>
</dbReference>
<comment type="similarity">
    <text evidence="1">Belongs to the phD/YefM antitoxin family.</text>
</comment>
<organism evidence="2 3">
    <name type="scientific">Micrococcus lylae</name>
    <dbReference type="NCBI Taxonomy" id="1273"/>
    <lineage>
        <taxon>Bacteria</taxon>
        <taxon>Bacillati</taxon>
        <taxon>Actinomycetota</taxon>
        <taxon>Actinomycetes</taxon>
        <taxon>Micrococcales</taxon>
        <taxon>Micrococcaceae</taxon>
        <taxon>Micrococcus</taxon>
    </lineage>
</organism>
<dbReference type="InterPro" id="IPR036165">
    <property type="entry name" value="YefM-like_sf"/>
</dbReference>
<accession>A0ABY2K0A3</accession>
<protein>
    <submittedName>
        <fullName evidence="2">Prevent-host-death protein</fullName>
    </submittedName>
</protein>
<dbReference type="Proteomes" id="UP000297477">
    <property type="component" value="Unassembled WGS sequence"/>
</dbReference>
<name>A0ABY2K0A3_9MICC</name>
<evidence type="ECO:0000256" key="1">
    <source>
        <dbReference type="ARBA" id="ARBA00009981"/>
    </source>
</evidence>
<gene>
    <name evidence="2" type="ORF">E4A49_08495</name>
</gene>
<dbReference type="SUPFAM" id="SSF143120">
    <property type="entry name" value="YefM-like"/>
    <property type="match status" value="1"/>
</dbReference>
<reference evidence="2 3" key="1">
    <citation type="submission" date="2019-03" db="EMBL/GenBank/DDBJ databases">
        <title>Reclassification of Micrococcus aloeverae and Micrococcus yunnanensis as later heterotypic synonyms of Micrococcus luteus.</title>
        <authorList>
            <person name="Huang C.-H."/>
        </authorList>
    </citation>
    <scope>NUCLEOTIDE SEQUENCE [LARGE SCALE GENOMIC DNA]</scope>
    <source>
        <strain evidence="2 3">BCRC 12151</strain>
    </source>
</reference>
<evidence type="ECO:0000313" key="3">
    <source>
        <dbReference type="Proteomes" id="UP000297477"/>
    </source>
</evidence>